<name>A0ABV8CJM9_9GAMM</name>
<comment type="caution">
    <text evidence="2">The sequence shown here is derived from an EMBL/GenBank/DDBJ whole genome shotgun (WGS) entry which is preliminary data.</text>
</comment>
<reference evidence="3" key="1">
    <citation type="journal article" date="2019" name="Int. J. Syst. Evol. Microbiol.">
        <title>The Global Catalogue of Microorganisms (GCM) 10K type strain sequencing project: providing services to taxonomists for standard genome sequencing and annotation.</title>
        <authorList>
            <consortium name="The Broad Institute Genomics Platform"/>
            <consortium name="The Broad Institute Genome Sequencing Center for Infectious Disease"/>
            <person name="Wu L."/>
            <person name="Ma J."/>
        </authorList>
    </citation>
    <scope>NUCLEOTIDE SEQUENCE [LARGE SCALE GENOMIC DNA]</scope>
    <source>
        <strain evidence="3">CCUG 54939</strain>
    </source>
</reference>
<accession>A0ABV8CJM9</accession>
<dbReference type="PANTHER" id="PTHR37549:SF1">
    <property type="entry name" value="LIPOPROTEIN LPRI"/>
    <property type="match status" value="1"/>
</dbReference>
<dbReference type="EMBL" id="JBHSAF010000001">
    <property type="protein sequence ID" value="MFC3912248.1"/>
    <property type="molecule type" value="Genomic_DNA"/>
</dbReference>
<feature type="signal peptide" evidence="1">
    <location>
        <begin position="1"/>
        <end position="22"/>
    </location>
</feature>
<organism evidence="2 3">
    <name type="scientific">Pseudaeromonas sharmana</name>
    <dbReference type="NCBI Taxonomy" id="328412"/>
    <lineage>
        <taxon>Bacteria</taxon>
        <taxon>Pseudomonadati</taxon>
        <taxon>Pseudomonadota</taxon>
        <taxon>Gammaproteobacteria</taxon>
        <taxon>Aeromonadales</taxon>
        <taxon>Aeromonadaceae</taxon>
        <taxon>Pseudaeromonas</taxon>
    </lineage>
</organism>
<keyword evidence="1" id="KW-0732">Signal</keyword>
<evidence type="ECO:0000313" key="2">
    <source>
        <dbReference type="EMBL" id="MFC3912248.1"/>
    </source>
</evidence>
<evidence type="ECO:0000256" key="1">
    <source>
        <dbReference type="SAM" id="SignalP"/>
    </source>
</evidence>
<dbReference type="InterPro" id="IPR052755">
    <property type="entry name" value="Lysozyme_Inhibitor_LprI"/>
</dbReference>
<dbReference type="RefSeq" id="WP_377150349.1">
    <property type="nucleotide sequence ID" value="NZ_JBHSAF010000001.1"/>
</dbReference>
<gene>
    <name evidence="2" type="ORF">ACFOSS_02060</name>
</gene>
<feature type="chain" id="PRO_5045849671" evidence="1">
    <location>
        <begin position="23"/>
        <end position="262"/>
    </location>
</feature>
<keyword evidence="3" id="KW-1185">Reference proteome</keyword>
<sequence>MIHSTAYRSGLLLLLISLNCSAEENIGPSFDCQRARLEIEKQICDDPQLALADQIIHDSYRRLLKQAVEPQALIAEQRTWLNARNNFRDEQKNSVFFDGETFEQDSFREYEQVHNAFASRLYELLYRLPKAQQQALREDYLRRMGYRHTPTEPVARMLYLEERDYAWQNITDVCYQLAKEVIRNDHGIAVVARQSNYLCDGRSAISTAITAYCVSKQTVTAVDTSQLQSAIGIDAPKISIDDERIVTFAHRLSAKTLCPPAR</sequence>
<proteinExistence type="predicted"/>
<protein>
    <submittedName>
        <fullName evidence="2">Lysozyme inhibitor LprI family protein</fullName>
    </submittedName>
</protein>
<dbReference type="PANTHER" id="PTHR37549">
    <property type="entry name" value="LIPOPROTEIN LPRI"/>
    <property type="match status" value="1"/>
</dbReference>
<evidence type="ECO:0000313" key="3">
    <source>
        <dbReference type="Proteomes" id="UP001595692"/>
    </source>
</evidence>
<dbReference type="Proteomes" id="UP001595692">
    <property type="component" value="Unassembled WGS sequence"/>
</dbReference>